<dbReference type="SUPFAM" id="SSF53613">
    <property type="entry name" value="Ribokinase-like"/>
    <property type="match status" value="1"/>
</dbReference>
<evidence type="ECO:0000256" key="16">
    <source>
        <dbReference type="ARBA" id="ARBA00023268"/>
    </source>
</evidence>
<dbReference type="EC" id="4.2.1.136" evidence="7"/>
<dbReference type="PANTHER" id="PTHR12592">
    <property type="entry name" value="ATP-DEPENDENT (S)-NAD(P)H-HYDRATE DEHYDRATASE FAMILY MEMBER"/>
    <property type="match status" value="1"/>
</dbReference>
<dbReference type="GO" id="GO:0110051">
    <property type="term" value="P:metabolite repair"/>
    <property type="evidence" value="ECO:0007669"/>
    <property type="project" value="TreeGrafter"/>
</dbReference>
<evidence type="ECO:0000256" key="4">
    <source>
        <dbReference type="ARBA" id="ARBA00006001"/>
    </source>
</evidence>
<comment type="catalytic activity">
    <reaction evidence="20">
        <text>(6S)-NADPHX + ADP = AMP + phosphate + NADPH + H(+)</text>
        <dbReference type="Rhea" id="RHEA:32235"/>
        <dbReference type="ChEBI" id="CHEBI:15378"/>
        <dbReference type="ChEBI" id="CHEBI:43474"/>
        <dbReference type="ChEBI" id="CHEBI:57783"/>
        <dbReference type="ChEBI" id="CHEBI:64076"/>
        <dbReference type="ChEBI" id="CHEBI:456215"/>
        <dbReference type="ChEBI" id="CHEBI:456216"/>
        <dbReference type="EC" id="4.2.1.136"/>
    </reaction>
</comment>
<evidence type="ECO:0000259" key="21">
    <source>
        <dbReference type="PROSITE" id="PS51383"/>
    </source>
</evidence>
<dbReference type="NCBIfam" id="TIGR00196">
    <property type="entry name" value="yjeF_cterm"/>
    <property type="match status" value="1"/>
</dbReference>
<evidence type="ECO:0000256" key="12">
    <source>
        <dbReference type="ARBA" id="ARBA00022958"/>
    </source>
</evidence>
<evidence type="ECO:0000256" key="5">
    <source>
        <dbReference type="ARBA" id="ARBA00009524"/>
    </source>
</evidence>
<evidence type="ECO:0000256" key="17">
    <source>
        <dbReference type="ARBA" id="ARBA00025153"/>
    </source>
</evidence>
<evidence type="ECO:0000256" key="2">
    <source>
        <dbReference type="ARBA" id="ARBA00000909"/>
    </source>
</evidence>
<feature type="domain" description="YjeF N-terminal" evidence="22">
    <location>
        <begin position="9"/>
        <end position="217"/>
    </location>
</feature>
<keyword evidence="13" id="KW-0520">NAD</keyword>
<evidence type="ECO:0000256" key="20">
    <source>
        <dbReference type="ARBA" id="ARBA00049209"/>
    </source>
</evidence>
<dbReference type="InterPro" id="IPR029056">
    <property type="entry name" value="Ribokinase-like"/>
</dbReference>
<gene>
    <name evidence="23" type="primary">nnrD_2</name>
    <name evidence="23" type="ORF">SDC9_70316</name>
</gene>
<dbReference type="EC" id="5.1.99.6" evidence="6"/>
<keyword evidence="9" id="KW-0547">Nucleotide-binding</keyword>
<dbReference type="InterPro" id="IPR000631">
    <property type="entry name" value="CARKD"/>
</dbReference>
<sequence>MRLITVENMRELERLAFEGGLSYEKMMQNAGTGLAKIIHTKYGRTESKSIIGLVGSGNNGGDVLVALSYLLGHGWKCSALLVKDRVNDPLVNQFISLGGEMTQTDVLDNAKNLHALLDDKAIILDGVIGTGISLPLRQEVAQFLAKIKTHLGGQIIVAVDCPSGIDCDTGEAAPEVLPARLTVCMEAVKAGLLRLPAFSLCGQILVAPIGVPARLAAKKSESFVIDESWVAELLPVRKADGHKKYFGTVVVVGGCTNYLGAPLFAGTGAYRAGAGLVTMAVPRIVQLTTAVNLPECTWFILDDENGVISEDAATLILEPMKSASCLVVGPGIGREETTRRFLSRWLLQQETGKKNNSFGFVPKTESNSKSITAFPPIVMDADALRWLAEQPNWAENKNLRLVVTPHVGEMAVLTELAPEEIQANRERVASEYAQKWGHVVVLKGALTVVAAPTRQIAIVPVANSALAKAGSGDALSGIIAAFIAQGMAPFEAACAGAWIHARAGEKVAEVQGNEYSLLVRELLNMLPQVFAELNKNTA</sequence>
<comment type="similarity">
    <text evidence="5">In the C-terminal section; belongs to the NnrD/CARKD family.</text>
</comment>
<evidence type="ECO:0000256" key="1">
    <source>
        <dbReference type="ARBA" id="ARBA00000013"/>
    </source>
</evidence>
<name>A0A644Y6A1_9ZZZZ</name>
<dbReference type="SUPFAM" id="SSF64153">
    <property type="entry name" value="YjeF N-terminal domain-like"/>
    <property type="match status" value="1"/>
</dbReference>
<dbReference type="Pfam" id="PF03853">
    <property type="entry name" value="YjeF_N"/>
    <property type="match status" value="1"/>
</dbReference>
<dbReference type="GO" id="GO:0046872">
    <property type="term" value="F:metal ion binding"/>
    <property type="evidence" value="ECO:0007669"/>
    <property type="project" value="UniProtKB-KW"/>
</dbReference>
<evidence type="ECO:0000256" key="11">
    <source>
        <dbReference type="ARBA" id="ARBA00022857"/>
    </source>
</evidence>
<dbReference type="PIRSF" id="PIRSF017184">
    <property type="entry name" value="Nnr"/>
    <property type="match status" value="1"/>
</dbReference>
<protein>
    <recommendedName>
        <fullName evidence="18">Nicotinamide nucleotide repair protein</fullName>
        <ecNumber evidence="7">4.2.1.136</ecNumber>
        <ecNumber evidence="6">5.1.99.6</ecNumber>
    </recommendedName>
</protein>
<evidence type="ECO:0000256" key="3">
    <source>
        <dbReference type="ARBA" id="ARBA00001958"/>
    </source>
</evidence>
<evidence type="ECO:0000256" key="19">
    <source>
        <dbReference type="ARBA" id="ARBA00048238"/>
    </source>
</evidence>
<evidence type="ECO:0000256" key="15">
    <source>
        <dbReference type="ARBA" id="ARBA00023239"/>
    </source>
</evidence>
<dbReference type="HAMAP" id="MF_01965">
    <property type="entry name" value="NADHX_dehydratase"/>
    <property type="match status" value="1"/>
</dbReference>
<keyword evidence="14" id="KW-0413">Isomerase</keyword>
<proteinExistence type="inferred from homology"/>
<keyword evidence="12" id="KW-0630">Potassium</keyword>
<keyword evidence="15 23" id="KW-0456">Lyase</keyword>
<dbReference type="HAMAP" id="MF_01966">
    <property type="entry name" value="NADHX_epimerase"/>
    <property type="match status" value="1"/>
</dbReference>
<dbReference type="CDD" id="cd01171">
    <property type="entry name" value="YXKO-related"/>
    <property type="match status" value="1"/>
</dbReference>
<dbReference type="GO" id="GO:0005524">
    <property type="term" value="F:ATP binding"/>
    <property type="evidence" value="ECO:0007669"/>
    <property type="project" value="UniProtKB-KW"/>
</dbReference>
<reference evidence="23" key="1">
    <citation type="submission" date="2019-08" db="EMBL/GenBank/DDBJ databases">
        <authorList>
            <person name="Kucharzyk K."/>
            <person name="Murdoch R.W."/>
            <person name="Higgins S."/>
            <person name="Loffler F."/>
        </authorList>
    </citation>
    <scope>NUCLEOTIDE SEQUENCE</scope>
</reference>
<comment type="similarity">
    <text evidence="4">In the N-terminal section; belongs to the NnrE/AIBP family.</text>
</comment>
<dbReference type="InterPro" id="IPR036652">
    <property type="entry name" value="YjeF_N_dom_sf"/>
</dbReference>
<comment type="catalytic activity">
    <reaction evidence="19">
        <text>(6S)-NADHX + ADP = AMP + phosphate + NADH + H(+)</text>
        <dbReference type="Rhea" id="RHEA:32223"/>
        <dbReference type="ChEBI" id="CHEBI:15378"/>
        <dbReference type="ChEBI" id="CHEBI:43474"/>
        <dbReference type="ChEBI" id="CHEBI:57945"/>
        <dbReference type="ChEBI" id="CHEBI:64074"/>
        <dbReference type="ChEBI" id="CHEBI:456215"/>
        <dbReference type="ChEBI" id="CHEBI:456216"/>
        <dbReference type="EC" id="4.2.1.136"/>
    </reaction>
</comment>
<evidence type="ECO:0000313" key="23">
    <source>
        <dbReference type="EMBL" id="MPM23839.1"/>
    </source>
</evidence>
<comment type="cofactor">
    <cofactor evidence="3">
        <name>K(+)</name>
        <dbReference type="ChEBI" id="CHEBI:29103"/>
    </cofactor>
</comment>
<dbReference type="InterPro" id="IPR030677">
    <property type="entry name" value="Nnr"/>
</dbReference>
<keyword evidence="10" id="KW-0067">ATP-binding</keyword>
<organism evidence="23">
    <name type="scientific">bioreactor metagenome</name>
    <dbReference type="NCBI Taxonomy" id="1076179"/>
    <lineage>
        <taxon>unclassified sequences</taxon>
        <taxon>metagenomes</taxon>
        <taxon>ecological metagenomes</taxon>
    </lineage>
</organism>
<keyword evidence="11" id="KW-0521">NADP</keyword>
<dbReference type="Gene3D" id="3.40.50.10260">
    <property type="entry name" value="YjeF N-terminal domain"/>
    <property type="match status" value="1"/>
</dbReference>
<evidence type="ECO:0000256" key="7">
    <source>
        <dbReference type="ARBA" id="ARBA00013129"/>
    </source>
</evidence>
<dbReference type="EMBL" id="VSSQ01004126">
    <property type="protein sequence ID" value="MPM23839.1"/>
    <property type="molecule type" value="Genomic_DNA"/>
</dbReference>
<dbReference type="Gene3D" id="3.40.1190.20">
    <property type="match status" value="1"/>
</dbReference>
<dbReference type="GO" id="GO:0052855">
    <property type="term" value="F:ADP-dependent NAD(P)H-hydrate dehydratase activity"/>
    <property type="evidence" value="ECO:0007669"/>
    <property type="project" value="UniProtKB-EC"/>
</dbReference>
<keyword evidence="16" id="KW-0511">Multifunctional enzyme</keyword>
<evidence type="ECO:0000259" key="22">
    <source>
        <dbReference type="PROSITE" id="PS51385"/>
    </source>
</evidence>
<dbReference type="NCBIfam" id="TIGR00197">
    <property type="entry name" value="yjeF_nterm"/>
    <property type="match status" value="1"/>
</dbReference>
<comment type="function">
    <text evidence="17">Bifunctional enzyme that catalyzes the epimerization of the S- and R-forms of NAD(P)HX and the dehydration of the S-form of NAD(P)HX at the expense of ADP, which is converted to AMP. This allows the repair of both epimers of NAD(P)HX, a damaged form of NAD(P)H that is a result of enzymatic or heat-dependent hydration.</text>
</comment>
<evidence type="ECO:0000256" key="18">
    <source>
        <dbReference type="ARBA" id="ARBA00032624"/>
    </source>
</evidence>
<dbReference type="PROSITE" id="PS51383">
    <property type="entry name" value="YJEF_C_3"/>
    <property type="match status" value="1"/>
</dbReference>
<accession>A0A644Y6A1</accession>
<dbReference type="PANTHER" id="PTHR12592:SF0">
    <property type="entry name" value="ATP-DEPENDENT (S)-NAD(P)H-HYDRATE DEHYDRATASE"/>
    <property type="match status" value="1"/>
</dbReference>
<evidence type="ECO:0000256" key="14">
    <source>
        <dbReference type="ARBA" id="ARBA00023235"/>
    </source>
</evidence>
<evidence type="ECO:0000256" key="6">
    <source>
        <dbReference type="ARBA" id="ARBA00012228"/>
    </source>
</evidence>
<evidence type="ECO:0000256" key="13">
    <source>
        <dbReference type="ARBA" id="ARBA00023027"/>
    </source>
</evidence>
<evidence type="ECO:0000256" key="9">
    <source>
        <dbReference type="ARBA" id="ARBA00022741"/>
    </source>
</evidence>
<evidence type="ECO:0000256" key="10">
    <source>
        <dbReference type="ARBA" id="ARBA00022840"/>
    </source>
</evidence>
<dbReference type="Pfam" id="PF01256">
    <property type="entry name" value="Carb_kinase"/>
    <property type="match status" value="1"/>
</dbReference>
<comment type="catalytic activity">
    <reaction evidence="2">
        <text>(6R)-NADPHX = (6S)-NADPHX</text>
        <dbReference type="Rhea" id="RHEA:32227"/>
        <dbReference type="ChEBI" id="CHEBI:64076"/>
        <dbReference type="ChEBI" id="CHEBI:64077"/>
        <dbReference type="EC" id="5.1.99.6"/>
    </reaction>
</comment>
<comment type="catalytic activity">
    <reaction evidence="1">
        <text>(6R)-NADHX = (6S)-NADHX</text>
        <dbReference type="Rhea" id="RHEA:32215"/>
        <dbReference type="ChEBI" id="CHEBI:64074"/>
        <dbReference type="ChEBI" id="CHEBI:64075"/>
        <dbReference type="EC" id="5.1.99.6"/>
    </reaction>
</comment>
<dbReference type="AlphaFoldDB" id="A0A644Y6A1"/>
<feature type="domain" description="YjeF C-terminal" evidence="21">
    <location>
        <begin position="226"/>
        <end position="533"/>
    </location>
</feature>
<dbReference type="PROSITE" id="PS51385">
    <property type="entry name" value="YJEF_N"/>
    <property type="match status" value="1"/>
</dbReference>
<comment type="caution">
    <text evidence="23">The sequence shown here is derived from an EMBL/GenBank/DDBJ whole genome shotgun (WGS) entry which is preliminary data.</text>
</comment>
<dbReference type="GO" id="GO:0052856">
    <property type="term" value="F:NAD(P)HX epimerase activity"/>
    <property type="evidence" value="ECO:0007669"/>
    <property type="project" value="UniProtKB-EC"/>
</dbReference>
<keyword evidence="8" id="KW-0479">Metal-binding</keyword>
<dbReference type="InterPro" id="IPR004443">
    <property type="entry name" value="YjeF_N_dom"/>
</dbReference>
<evidence type="ECO:0000256" key="8">
    <source>
        <dbReference type="ARBA" id="ARBA00022723"/>
    </source>
</evidence>